<accession>A0A1S7S6C2</accession>
<dbReference type="Proteomes" id="UP000191897">
    <property type="component" value="Unassembled WGS sequence"/>
</dbReference>
<sequence length="84" mass="9571">MFQPRHWIAASGRRLGSPDCKHCYSRKAEVILAASYPPENYKSPWTQAPATNSYQTYQRAPGKLRALFCVRNIKADPLRTSICE</sequence>
<gene>
    <name evidence="1" type="ORF">AGR4C_Lc90059</name>
</gene>
<evidence type="ECO:0000313" key="2">
    <source>
        <dbReference type="Proteomes" id="UP000191897"/>
    </source>
</evidence>
<organism evidence="1 2">
    <name type="scientific">Agrobacterium tumefaciens str. Kerr 14</name>
    <dbReference type="NCBI Taxonomy" id="1183424"/>
    <lineage>
        <taxon>Bacteria</taxon>
        <taxon>Pseudomonadati</taxon>
        <taxon>Pseudomonadota</taxon>
        <taxon>Alphaproteobacteria</taxon>
        <taxon>Hyphomicrobiales</taxon>
        <taxon>Rhizobiaceae</taxon>
        <taxon>Rhizobium/Agrobacterium group</taxon>
        <taxon>Agrobacterium</taxon>
        <taxon>Agrobacterium tumefaciens complex</taxon>
    </lineage>
</organism>
<evidence type="ECO:0000313" key="1">
    <source>
        <dbReference type="EMBL" id="CUX63171.1"/>
    </source>
</evidence>
<protein>
    <submittedName>
        <fullName evidence="1">Uncharacterized protein</fullName>
    </submittedName>
</protein>
<proteinExistence type="predicted"/>
<dbReference type="AlphaFoldDB" id="A0A1S7S6C2"/>
<name>A0A1S7S6C2_AGRTU</name>
<dbReference type="EMBL" id="FBWC01000031">
    <property type="protein sequence ID" value="CUX63171.1"/>
    <property type="molecule type" value="Genomic_DNA"/>
</dbReference>
<reference evidence="1 2" key="1">
    <citation type="submission" date="2016-01" db="EMBL/GenBank/DDBJ databases">
        <authorList>
            <person name="Oliw E.H."/>
        </authorList>
    </citation>
    <scope>NUCLEOTIDE SEQUENCE [LARGE SCALE GENOMIC DNA]</scope>
    <source>
        <strain evidence="1 2">Kerr 14</strain>
    </source>
</reference>